<dbReference type="Proteomes" id="UP000572817">
    <property type="component" value="Unassembled WGS sequence"/>
</dbReference>
<organism evidence="1 2">
    <name type="scientific">Botryosphaeria dothidea</name>
    <dbReference type="NCBI Taxonomy" id="55169"/>
    <lineage>
        <taxon>Eukaryota</taxon>
        <taxon>Fungi</taxon>
        <taxon>Dikarya</taxon>
        <taxon>Ascomycota</taxon>
        <taxon>Pezizomycotina</taxon>
        <taxon>Dothideomycetes</taxon>
        <taxon>Dothideomycetes incertae sedis</taxon>
        <taxon>Botryosphaeriales</taxon>
        <taxon>Botryosphaeriaceae</taxon>
        <taxon>Botryosphaeria</taxon>
    </lineage>
</organism>
<gene>
    <name evidence="1" type="ORF">GTA08_BOTSDO08476</name>
</gene>
<keyword evidence="2" id="KW-1185">Reference proteome</keyword>
<reference evidence="1" key="1">
    <citation type="submission" date="2020-04" db="EMBL/GenBank/DDBJ databases">
        <title>Genome Assembly and Annotation of Botryosphaeria dothidea sdau 11-99, a Latent Pathogen of Apple Fruit Ring Rot in China.</title>
        <authorList>
            <person name="Yu C."/>
            <person name="Diao Y."/>
            <person name="Lu Q."/>
            <person name="Zhao J."/>
            <person name="Cui S."/>
            <person name="Peng C."/>
            <person name="He B."/>
            <person name="Liu H."/>
        </authorList>
    </citation>
    <scope>NUCLEOTIDE SEQUENCE [LARGE SCALE GENOMIC DNA]</scope>
    <source>
        <strain evidence="1">Sdau11-99</strain>
    </source>
</reference>
<accession>A0A8H4ILJ3</accession>
<name>A0A8H4ILJ3_9PEZI</name>
<sequence length="120" mass="13526">MFELQAANDVLVFEFDSFGGVIGTFGPFSAPLITVEEFTQLCDGFHQTRLMFNRFEGQHRVEPWATSTANAILEEACLSAMSWVDEHLGSGDLLSVVLINVVRDYNSHTFQFCLELESRE</sequence>
<evidence type="ECO:0000313" key="1">
    <source>
        <dbReference type="EMBL" id="KAF4303680.1"/>
    </source>
</evidence>
<protein>
    <submittedName>
        <fullName evidence="1">Uncharacterized protein</fullName>
    </submittedName>
</protein>
<dbReference type="OrthoDB" id="10530898at2759"/>
<proteinExistence type="predicted"/>
<dbReference type="EMBL" id="WWBZ02000051">
    <property type="protein sequence ID" value="KAF4303680.1"/>
    <property type="molecule type" value="Genomic_DNA"/>
</dbReference>
<comment type="caution">
    <text evidence="1">The sequence shown here is derived from an EMBL/GenBank/DDBJ whole genome shotgun (WGS) entry which is preliminary data.</text>
</comment>
<evidence type="ECO:0000313" key="2">
    <source>
        <dbReference type="Proteomes" id="UP000572817"/>
    </source>
</evidence>
<dbReference type="AlphaFoldDB" id="A0A8H4ILJ3"/>